<evidence type="ECO:0000313" key="14">
    <source>
        <dbReference type="EMBL" id="KAK8890022.1"/>
    </source>
</evidence>
<dbReference type="InterPro" id="IPR001680">
    <property type="entry name" value="WD40_rpt"/>
</dbReference>
<reference evidence="14 15" key="1">
    <citation type="submission" date="2024-04" db="EMBL/GenBank/DDBJ databases">
        <title>Tritrichomonas musculus Genome.</title>
        <authorList>
            <person name="Alves-Ferreira E."/>
            <person name="Grigg M."/>
            <person name="Lorenzi H."/>
            <person name="Galac M."/>
        </authorList>
    </citation>
    <scope>NUCLEOTIDE SEQUENCE [LARGE SCALE GENOMIC DNA]</scope>
    <source>
        <strain evidence="14 15">EAF2021</strain>
    </source>
</reference>
<evidence type="ECO:0000256" key="4">
    <source>
        <dbReference type="ARBA" id="ARBA00022737"/>
    </source>
</evidence>
<dbReference type="Pfam" id="PF24797">
    <property type="entry name" value="Beta-prop_WDR35_TULP_N"/>
    <property type="match status" value="1"/>
</dbReference>
<feature type="domain" description="IFT121 second beta-propeller" evidence="11">
    <location>
        <begin position="437"/>
        <end position="574"/>
    </location>
</feature>
<sequence>MKAVFNTYLSCQTPSPEQSPVTCVGWNRLNGLLACGHKNGYITIAAIEQDSDHPGLSHINIKATIPEHHCEITSLVWNERYDRLLTTDISGLLLIWSEREGKWTQIKPGERTGYKISSITCSHNGEYVALGYDNGFVVCGTSEVELRWTAELSHPVTSIAWVSETKKMYAGTSESLLYVISDHGNTIKVIDLTEFLSESSPIISVDTNNRPPDIILVAFSNGEIILMNSSNDEVIKVIPSEMSLTSSVWSRDGSIFAVAGRPTEENFYRILFYSDSGILLRSLNLSTLNISAICFDMTGTRLLAGVGNLIGIVQIIRIYPYHYFKNTLVYSFPSANSNLFNIVFFNSKNNDKHVKEIHHLLGISGTTKNVVIASLTKDNETALVICNEFGVPLKESFCNFEANLFSVSDTFIAASSSTNLFLWNYQTNETKGFSFKSYITAISMKSKFLFVAFQSKNLISYSIPSFDEHSNYQVPFIVESVQISSDETRISMIEVYGNMVFLDIHSGTATKSTRNETWCAMWAEDSPNYFVSLEKQRLYVYNNFIPEESIISLTHICKFKGLVVKTIDFISLFSNDPLNPSSKIFHKFDSKPLRDLKNLLKSNGPRDEIISYVKEKDHPTLWRILAESCLASQDLYNAEKAFGRTHNRATILFMKSVLSFPKNSDIQNGIIAWYLQDYSKAEHLLMKANRVDLVLEMLNSTCNWQKILEIADENEQEIRNHAHLMIAEEDERKEDWRSASIHYKEAGNIEKCVLSLFNGRQFESLYQIIQSSNDKKLLQKIGHEFTLRGDIEHAIESFLKADDFDGAVESCISLDEWKRALQIADSNDKIDKLKLISRYSKYLKENSHACLALNLLIKNNLFVEASQILSNEGNNALLHNNFVYAKKCFLFAALHSMKDENNQEETAKYWHKCEAIHFLIIANKAILKFKWMESIELVSRLFSYYSDVVGKERAAAFLSIVGIYSTFYKQSSIGFIHLENTKNLSKKKKEQFEKLAIKIFRKANPVDPPGCKEFKCSKCKRKMVYPQVKCRCGFVTTPSVVSGNSIDTGNAWRCENCLHYATFDEIENYSVCPLCHFKKI</sequence>
<dbReference type="Gene3D" id="1.25.40.470">
    <property type="match status" value="1"/>
</dbReference>
<keyword evidence="4" id="KW-0677">Repeat</keyword>
<evidence type="ECO:0000256" key="7">
    <source>
        <dbReference type="ARBA" id="ARBA00023212"/>
    </source>
</evidence>
<evidence type="ECO:0000259" key="11">
    <source>
        <dbReference type="Pfam" id="PF23390"/>
    </source>
</evidence>
<dbReference type="InterPro" id="IPR057979">
    <property type="entry name" value="TPR_IFT121"/>
</dbReference>
<dbReference type="PANTHER" id="PTHR15722:SF8">
    <property type="entry name" value="ANAPHASE-PROMOTING COMPLEX SUBUNIT 4-LIKE WD40 DOMAIN-CONTAINING PROTEIN"/>
    <property type="match status" value="1"/>
</dbReference>
<dbReference type="EMBL" id="JAPFFF010000005">
    <property type="protein sequence ID" value="KAK8890022.1"/>
    <property type="molecule type" value="Genomic_DNA"/>
</dbReference>
<comment type="subcellular location">
    <subcellularLocation>
        <location evidence="1">Cytoplasm</location>
        <location evidence="1">Cytoskeleton</location>
        <location evidence="1">Cilium basal body</location>
    </subcellularLocation>
</comment>
<feature type="domain" description="IFT121/TULP4 N-terminal" evidence="12">
    <location>
        <begin position="7"/>
        <end position="310"/>
    </location>
</feature>
<dbReference type="PANTHER" id="PTHR15722">
    <property type="entry name" value="IFT140/172-RELATED"/>
    <property type="match status" value="1"/>
</dbReference>
<evidence type="ECO:0000259" key="13">
    <source>
        <dbReference type="Pfam" id="PF25768"/>
    </source>
</evidence>
<keyword evidence="2" id="KW-0963">Cytoplasm</keyword>
<dbReference type="Gene3D" id="2.130.10.10">
    <property type="entry name" value="YVTN repeat-like/Quinoprotein amine dehydrogenase"/>
    <property type="match status" value="2"/>
</dbReference>
<dbReference type="Pfam" id="PF23387">
    <property type="entry name" value="TPR_IFT80_172"/>
    <property type="match status" value="1"/>
</dbReference>
<protein>
    <recommendedName>
        <fullName evidence="16">WD repeat protein</fullName>
    </recommendedName>
</protein>
<keyword evidence="5" id="KW-0970">Cilium biogenesis/degradation</keyword>
<feature type="domain" description="IFT121 second beta-propeller" evidence="11">
    <location>
        <begin position="321"/>
        <end position="430"/>
    </location>
</feature>
<feature type="domain" description="IFT121-like zinc finger" evidence="9">
    <location>
        <begin position="1039"/>
        <end position="1077"/>
    </location>
</feature>
<evidence type="ECO:0000256" key="1">
    <source>
        <dbReference type="ARBA" id="ARBA00004120"/>
    </source>
</evidence>
<dbReference type="Pfam" id="PF23390">
    <property type="entry name" value="Beta-prop_WDR35_2nd"/>
    <property type="match status" value="2"/>
</dbReference>
<evidence type="ECO:0000313" key="15">
    <source>
        <dbReference type="Proteomes" id="UP001470230"/>
    </source>
</evidence>
<evidence type="ECO:0000256" key="3">
    <source>
        <dbReference type="ARBA" id="ARBA00022574"/>
    </source>
</evidence>
<dbReference type="InterPro" id="IPR015943">
    <property type="entry name" value="WD40/YVTN_repeat-like_dom_sf"/>
</dbReference>
<dbReference type="SUPFAM" id="SSF50978">
    <property type="entry name" value="WD40 repeat-like"/>
    <property type="match status" value="2"/>
</dbReference>
<dbReference type="InterPro" id="IPR036322">
    <property type="entry name" value="WD40_repeat_dom_sf"/>
</dbReference>
<dbReference type="InterPro" id="IPR056157">
    <property type="entry name" value="TPR_IFT80_172_dom"/>
</dbReference>
<feature type="domain" description="IFT121-like TPR repeats" evidence="13">
    <location>
        <begin position="908"/>
        <end position="1007"/>
    </location>
</feature>
<keyword evidence="6" id="KW-0969">Cilium</keyword>
<dbReference type="Pfam" id="PF25768">
    <property type="entry name" value="TPR_IFT121"/>
    <property type="match status" value="1"/>
</dbReference>
<dbReference type="InterPro" id="IPR056159">
    <property type="entry name" value="Beta-prop_IFT121_TULP_N"/>
</dbReference>
<evidence type="ECO:0000259" key="10">
    <source>
        <dbReference type="Pfam" id="PF23387"/>
    </source>
</evidence>
<comment type="caution">
    <text evidence="14">The sequence shown here is derived from an EMBL/GenBank/DDBJ whole genome shotgun (WGS) entry which is preliminary data.</text>
</comment>
<keyword evidence="15" id="KW-1185">Reference proteome</keyword>
<name>A0ABR2KGR8_9EUKA</name>
<evidence type="ECO:0000256" key="2">
    <source>
        <dbReference type="ARBA" id="ARBA00022490"/>
    </source>
</evidence>
<organism evidence="14 15">
    <name type="scientific">Tritrichomonas musculus</name>
    <dbReference type="NCBI Taxonomy" id="1915356"/>
    <lineage>
        <taxon>Eukaryota</taxon>
        <taxon>Metamonada</taxon>
        <taxon>Parabasalia</taxon>
        <taxon>Tritrichomonadida</taxon>
        <taxon>Tritrichomonadidae</taxon>
        <taxon>Tritrichomonas</taxon>
    </lineage>
</organism>
<dbReference type="Proteomes" id="UP001470230">
    <property type="component" value="Unassembled WGS sequence"/>
</dbReference>
<evidence type="ECO:0000256" key="6">
    <source>
        <dbReference type="ARBA" id="ARBA00023069"/>
    </source>
</evidence>
<dbReference type="Pfam" id="PF23145">
    <property type="entry name" value="Zf_2nd_IFT121"/>
    <property type="match status" value="1"/>
</dbReference>
<gene>
    <name evidence="14" type="ORF">M9Y10_034781</name>
</gene>
<evidence type="ECO:0000259" key="12">
    <source>
        <dbReference type="Pfam" id="PF24797"/>
    </source>
</evidence>
<evidence type="ECO:0000259" key="9">
    <source>
        <dbReference type="Pfam" id="PF23145"/>
    </source>
</evidence>
<evidence type="ECO:0000256" key="5">
    <source>
        <dbReference type="ARBA" id="ARBA00022794"/>
    </source>
</evidence>
<keyword evidence="8" id="KW-0966">Cell projection</keyword>
<dbReference type="InterPro" id="IPR056158">
    <property type="entry name" value="Beta-prop_IFT121_2nd"/>
</dbReference>
<dbReference type="SMART" id="SM00320">
    <property type="entry name" value="WD40"/>
    <property type="match status" value="3"/>
</dbReference>
<dbReference type="InterPro" id="IPR056170">
    <property type="entry name" value="Znf_IFT121-like"/>
</dbReference>
<feature type="domain" description="IFT80/172/WDR35 TPR" evidence="10">
    <location>
        <begin position="621"/>
        <end position="717"/>
    </location>
</feature>
<evidence type="ECO:0000256" key="8">
    <source>
        <dbReference type="ARBA" id="ARBA00023273"/>
    </source>
</evidence>
<keyword evidence="3" id="KW-0853">WD repeat</keyword>
<keyword evidence="7" id="KW-0206">Cytoskeleton</keyword>
<accession>A0ABR2KGR8</accession>
<evidence type="ECO:0008006" key="16">
    <source>
        <dbReference type="Google" id="ProtNLM"/>
    </source>
</evidence>
<proteinExistence type="predicted"/>